<organism evidence="9 10">
    <name type="scientific">Triparma verrucosa</name>
    <dbReference type="NCBI Taxonomy" id="1606542"/>
    <lineage>
        <taxon>Eukaryota</taxon>
        <taxon>Sar</taxon>
        <taxon>Stramenopiles</taxon>
        <taxon>Ochrophyta</taxon>
        <taxon>Bolidophyceae</taxon>
        <taxon>Parmales</taxon>
        <taxon>Triparmaceae</taxon>
        <taxon>Triparma</taxon>
    </lineage>
</organism>
<evidence type="ECO:0000256" key="2">
    <source>
        <dbReference type="ARBA" id="ARBA00022723"/>
    </source>
</evidence>
<feature type="region of interest" description="Disordered" evidence="7">
    <location>
        <begin position="1"/>
        <end position="20"/>
    </location>
</feature>
<dbReference type="PANTHER" id="PTHR22748:SF4">
    <property type="entry name" value="DNA-(APURINIC OR APYRIMIDINIC SITE) ENDONUCLEASE 2"/>
    <property type="match status" value="1"/>
</dbReference>
<dbReference type="Proteomes" id="UP001165160">
    <property type="component" value="Unassembled WGS sequence"/>
</dbReference>
<sequence>MQATSSPAAAPSDSASASQSGVKIISWNVAGLKSLTQVLKRHQPELNSYSAPASPASPSPPSLCPSSAPPLEKYFTHHTSPSHPTTIIALQEVKIQLPNLKSTVGPAADIAFKFTETWSCFFSPCKKSDQLGFNGVATYVKSTPSLPGSVISADASPLKDPELDSLGRCLLTDHSEFVLFNIYAPCASGASGGIKRRFHDRLRERINDYRKNGRKVVLVGDFNVSHKAVDTHPLYRSVDLKLVLSEKVKEGEDRWVADVKKLWREVVGRVVETGEVVQQTTTNSKTGEKHEKWRLRCRPLGSDISHVMLFTPEKDRENCENLHNQFSLSPLGSCHVDMMVDLIKNVAGIEWDEAALKELFDWKRNPEFFLSKHTKKFSKWMDALTEDDGMVDTFRAMHPDAEGRFTCFNQYTNRRYENEGARIDYILIDDSLKGNFAGVEEGEGLSCGNEKAISAVVEDRGAYADTFEAATAAATFSGAFVAAPFNGAGMGSSQPPAKAIVDQFEKSRSGIIYTPPTFSDHLAVVAKLYFQERAEERSLASDKATKACQPHKTQKSLTGFFSSGANKGSAFSSIGEAGGVSKKKRSPIAATVGLGGSSGGKRGLPSSSQSSSNIFKSSNIPQASKKPKKQDFFNAMKAKKSKI</sequence>
<dbReference type="InterPro" id="IPR004808">
    <property type="entry name" value="AP_endonuc_1"/>
</dbReference>
<feature type="binding site" evidence="5">
    <location>
        <position position="223"/>
    </location>
    <ligand>
        <name>Mg(2+)</name>
        <dbReference type="ChEBI" id="CHEBI:18420"/>
        <label>1</label>
    </ligand>
</feature>
<dbReference type="InterPro" id="IPR036691">
    <property type="entry name" value="Endo/exonu/phosph_ase_sf"/>
</dbReference>
<accession>A0A9W7F9E1</accession>
<keyword evidence="4 5" id="KW-0460">Magnesium</keyword>
<feature type="binding site" evidence="5">
    <location>
        <position position="221"/>
    </location>
    <ligand>
        <name>Mg(2+)</name>
        <dbReference type="ChEBI" id="CHEBI:18420"/>
        <label>1</label>
    </ligand>
</feature>
<dbReference type="GO" id="GO:0006284">
    <property type="term" value="P:base-excision repair"/>
    <property type="evidence" value="ECO:0007669"/>
    <property type="project" value="TreeGrafter"/>
</dbReference>
<evidence type="ECO:0000313" key="9">
    <source>
        <dbReference type="EMBL" id="GMI05584.1"/>
    </source>
</evidence>
<dbReference type="GO" id="GO:0005634">
    <property type="term" value="C:nucleus"/>
    <property type="evidence" value="ECO:0007669"/>
    <property type="project" value="TreeGrafter"/>
</dbReference>
<feature type="region of interest" description="Disordered" evidence="7">
    <location>
        <begin position="576"/>
        <end position="643"/>
    </location>
</feature>
<dbReference type="GO" id="GO:0003906">
    <property type="term" value="F:DNA-(apurinic or apyrimidinic site) endonuclease activity"/>
    <property type="evidence" value="ECO:0007669"/>
    <property type="project" value="TreeGrafter"/>
</dbReference>
<evidence type="ECO:0000256" key="6">
    <source>
        <dbReference type="PIRSR" id="PIRSR604808-3"/>
    </source>
</evidence>
<gene>
    <name evidence="9" type="ORF">TrVE_jg1081</name>
</gene>
<dbReference type="GO" id="GO:0008081">
    <property type="term" value="F:phosphoric diester hydrolase activity"/>
    <property type="evidence" value="ECO:0007669"/>
    <property type="project" value="TreeGrafter"/>
</dbReference>
<evidence type="ECO:0000256" key="5">
    <source>
        <dbReference type="PIRSR" id="PIRSR604808-2"/>
    </source>
</evidence>
<dbReference type="SUPFAM" id="SSF56219">
    <property type="entry name" value="DNase I-like"/>
    <property type="match status" value="1"/>
</dbReference>
<evidence type="ECO:0000313" key="10">
    <source>
        <dbReference type="Proteomes" id="UP001165160"/>
    </source>
</evidence>
<keyword evidence="2 5" id="KW-0479">Metal-binding</keyword>
<feature type="binding site" evidence="5">
    <location>
        <position position="92"/>
    </location>
    <ligand>
        <name>Mg(2+)</name>
        <dbReference type="ChEBI" id="CHEBI:18420"/>
        <label>1</label>
    </ligand>
</feature>
<comment type="caution">
    <text evidence="9">The sequence shown here is derived from an EMBL/GenBank/DDBJ whole genome shotgun (WGS) entry which is preliminary data.</text>
</comment>
<protein>
    <recommendedName>
        <fullName evidence="8">Endonuclease/exonuclease/phosphatase domain-containing protein</fullName>
    </recommendedName>
</protein>
<evidence type="ECO:0000259" key="8">
    <source>
        <dbReference type="Pfam" id="PF03372"/>
    </source>
</evidence>
<feature type="domain" description="Endonuclease/exonuclease/phosphatase" evidence="8">
    <location>
        <begin position="25"/>
        <end position="234"/>
    </location>
</feature>
<comment type="cofactor">
    <cofactor evidence="5">
        <name>Mg(2+)</name>
        <dbReference type="ChEBI" id="CHEBI:18420"/>
    </cofactor>
    <cofactor evidence="5">
        <name>Mn(2+)</name>
        <dbReference type="ChEBI" id="CHEBI:29035"/>
    </cofactor>
    <text evidence="5">Probably binds two magnesium or manganese ions per subunit.</text>
</comment>
<dbReference type="EMBL" id="BRXX01000333">
    <property type="protein sequence ID" value="GMI05584.1"/>
    <property type="molecule type" value="Genomic_DNA"/>
</dbReference>
<evidence type="ECO:0000256" key="7">
    <source>
        <dbReference type="SAM" id="MobiDB-lite"/>
    </source>
</evidence>
<dbReference type="InterPro" id="IPR005135">
    <property type="entry name" value="Endo/exonuclease/phosphatase"/>
</dbReference>
<dbReference type="PROSITE" id="PS51435">
    <property type="entry name" value="AP_NUCLEASE_F1_4"/>
    <property type="match status" value="1"/>
</dbReference>
<dbReference type="PANTHER" id="PTHR22748">
    <property type="entry name" value="AP ENDONUCLEASE"/>
    <property type="match status" value="1"/>
</dbReference>
<feature type="site" description="Transition state stabilizer" evidence="6">
    <location>
        <position position="223"/>
    </location>
</feature>
<keyword evidence="10" id="KW-1185">Reference proteome</keyword>
<keyword evidence="3" id="KW-0378">Hydrolase</keyword>
<proteinExistence type="inferred from homology"/>
<evidence type="ECO:0000256" key="4">
    <source>
        <dbReference type="ARBA" id="ARBA00022842"/>
    </source>
</evidence>
<reference evidence="10" key="1">
    <citation type="journal article" date="2023" name="Commun. Biol.">
        <title>Genome analysis of Parmales, the sister group of diatoms, reveals the evolutionary specialization of diatoms from phago-mixotrophs to photoautotrophs.</title>
        <authorList>
            <person name="Ban H."/>
            <person name="Sato S."/>
            <person name="Yoshikawa S."/>
            <person name="Yamada K."/>
            <person name="Nakamura Y."/>
            <person name="Ichinomiya M."/>
            <person name="Sato N."/>
            <person name="Blanc-Mathieu R."/>
            <person name="Endo H."/>
            <person name="Kuwata A."/>
            <person name="Ogata H."/>
        </authorList>
    </citation>
    <scope>NUCLEOTIDE SEQUENCE [LARGE SCALE GENOMIC DNA]</scope>
    <source>
        <strain evidence="10">NIES 3699</strain>
    </source>
</reference>
<comment type="similarity">
    <text evidence="1">Belongs to the DNA repair enzymes AP/ExoA family.</text>
</comment>
<evidence type="ECO:0000256" key="1">
    <source>
        <dbReference type="ARBA" id="ARBA00007092"/>
    </source>
</evidence>
<feature type="region of interest" description="Disordered" evidence="7">
    <location>
        <begin position="47"/>
        <end position="68"/>
    </location>
</feature>
<dbReference type="Gene3D" id="3.60.10.10">
    <property type="entry name" value="Endonuclease/exonuclease/phosphatase"/>
    <property type="match status" value="1"/>
</dbReference>
<dbReference type="GO" id="GO:0046872">
    <property type="term" value="F:metal ion binding"/>
    <property type="evidence" value="ECO:0007669"/>
    <property type="project" value="UniProtKB-KW"/>
</dbReference>
<keyword evidence="5" id="KW-0464">Manganese</keyword>
<dbReference type="GO" id="GO:0008311">
    <property type="term" value="F:double-stranded DNA 3'-5' DNA exonuclease activity"/>
    <property type="evidence" value="ECO:0007669"/>
    <property type="project" value="TreeGrafter"/>
</dbReference>
<name>A0A9W7F9E1_9STRA</name>
<evidence type="ECO:0000256" key="3">
    <source>
        <dbReference type="ARBA" id="ARBA00022801"/>
    </source>
</evidence>
<dbReference type="Pfam" id="PF03372">
    <property type="entry name" value="Exo_endo_phos"/>
    <property type="match status" value="1"/>
</dbReference>
<feature type="compositionally biased region" description="Gly residues" evidence="7">
    <location>
        <begin position="593"/>
        <end position="602"/>
    </location>
</feature>
<feature type="compositionally biased region" description="Low complexity" evidence="7">
    <location>
        <begin position="603"/>
        <end position="618"/>
    </location>
</feature>
<feature type="site" description="Important for catalytic activity" evidence="6">
    <location>
        <position position="424"/>
    </location>
</feature>
<feature type="binding site" evidence="5">
    <location>
        <position position="28"/>
    </location>
    <ligand>
        <name>Mg(2+)</name>
        <dbReference type="ChEBI" id="CHEBI:18420"/>
        <label>1</label>
    </ligand>
</feature>
<dbReference type="AlphaFoldDB" id="A0A9W7F9E1"/>